<protein>
    <submittedName>
        <fullName evidence="2">HEPN domain-containing protein</fullName>
    </submittedName>
</protein>
<dbReference type="RefSeq" id="WP_106624033.1">
    <property type="nucleotide sequence ID" value="NZ_CP032819.1"/>
</dbReference>
<dbReference type="InterPro" id="IPR007842">
    <property type="entry name" value="HEPN_dom"/>
</dbReference>
<dbReference type="SUPFAM" id="SSF81301">
    <property type="entry name" value="Nucleotidyltransferase"/>
    <property type="match status" value="1"/>
</dbReference>
<evidence type="ECO:0000259" key="1">
    <source>
        <dbReference type="PROSITE" id="PS50910"/>
    </source>
</evidence>
<dbReference type="EMBL" id="CP032819">
    <property type="protein sequence ID" value="AZS31602.1"/>
    <property type="molecule type" value="Genomic_DNA"/>
</dbReference>
<dbReference type="PANTHER" id="PTHR33933:SF1">
    <property type="entry name" value="PROTEIN ADENYLYLTRANSFERASE MNTA-RELATED"/>
    <property type="match status" value="1"/>
</dbReference>
<sequence length="301" mass="36057">MKKSIAFLPKKNREDLKYLVELILDKIPVCEMIILYGSYARGTYVSYDEREEFGIPTSFKSDYDILVINNAWSYDKIENKLARVRSIYGKRGDYRYRVPVQFIHDSLKKVNEDLKYGRYFYTELKRDGIMLYNRGNNKLARRKPLKFEEIKRQGEEYFREKLAKSKLFVEQAAFMCDKEEYVMSSFNLHQACENLFNAILLTFTLKNDKEHNLDELFRASRGYAPELIRAFPVGNEEEERLFKILVRSYIEARYNPEFKVNREDIDDLMVKVEKFGEVTRQACERRIKEYEELSKTEKKRK</sequence>
<dbReference type="Pfam" id="PF05168">
    <property type="entry name" value="HEPN"/>
    <property type="match status" value="1"/>
</dbReference>
<dbReference type="SUPFAM" id="SSF81593">
    <property type="entry name" value="Nucleotidyltransferase substrate binding subunit/domain"/>
    <property type="match status" value="1"/>
</dbReference>
<dbReference type="Gene3D" id="3.30.460.10">
    <property type="entry name" value="Beta Polymerase, domain 2"/>
    <property type="match status" value="1"/>
</dbReference>
<accession>A0A3S9VYJ9</accession>
<feature type="domain" description="HEPN" evidence="1">
    <location>
        <begin position="162"/>
        <end position="275"/>
    </location>
</feature>
<dbReference type="InterPro" id="IPR043519">
    <property type="entry name" value="NT_sf"/>
</dbReference>
<dbReference type="SMART" id="SM00748">
    <property type="entry name" value="HEPN"/>
    <property type="match status" value="1"/>
</dbReference>
<evidence type="ECO:0000313" key="2">
    <source>
        <dbReference type="EMBL" id="AZS31602.1"/>
    </source>
</evidence>
<proteinExistence type="predicted"/>
<dbReference type="PANTHER" id="PTHR33933">
    <property type="entry name" value="NUCLEOTIDYLTRANSFERASE"/>
    <property type="match status" value="1"/>
</dbReference>
<dbReference type="AlphaFoldDB" id="A0A3S9VYJ9"/>
<dbReference type="OrthoDB" id="1321649at2"/>
<dbReference type="KEGG" id="buy:D8S85_19975"/>
<evidence type="ECO:0000313" key="3">
    <source>
        <dbReference type="Proteomes" id="UP000270673"/>
    </source>
</evidence>
<dbReference type="CDD" id="cd05403">
    <property type="entry name" value="NT_KNTase_like"/>
    <property type="match status" value="1"/>
</dbReference>
<dbReference type="Gene3D" id="1.20.120.330">
    <property type="entry name" value="Nucleotidyltransferases domain 2"/>
    <property type="match status" value="1"/>
</dbReference>
<dbReference type="Proteomes" id="UP000270673">
    <property type="component" value="Chromosome"/>
</dbReference>
<gene>
    <name evidence="2" type="ORF">D8S85_19975</name>
</gene>
<dbReference type="PROSITE" id="PS50910">
    <property type="entry name" value="HEPN"/>
    <property type="match status" value="1"/>
</dbReference>
<dbReference type="InterPro" id="IPR052548">
    <property type="entry name" value="Type_VII_TA_antitoxin"/>
</dbReference>
<name>A0A3S9VYJ9_9BACT</name>
<keyword evidence="3" id="KW-1185">Reference proteome</keyword>
<reference evidence="2 3" key="1">
    <citation type="submission" date="2018-10" db="EMBL/GenBank/DDBJ databases">
        <title>Butyricimonas faecalis sp. nov., isolated from human faeces and emended description of the genus Butyricimonas.</title>
        <authorList>
            <person name="Le Roy T."/>
            <person name="Van der Smissen P."/>
            <person name="Paquot A."/>
            <person name="Delzenne N."/>
            <person name="Muccioli G."/>
            <person name="Collet J.-F."/>
            <person name="Cani P.D."/>
        </authorList>
    </citation>
    <scope>NUCLEOTIDE SEQUENCE [LARGE SCALE GENOMIC DNA]</scope>
    <source>
        <strain evidence="2 3">H184</strain>
    </source>
</reference>
<organism evidence="2 3">
    <name type="scientific">Butyricimonas faecalis</name>
    <dbReference type="NCBI Taxonomy" id="2093856"/>
    <lineage>
        <taxon>Bacteria</taxon>
        <taxon>Pseudomonadati</taxon>
        <taxon>Bacteroidota</taxon>
        <taxon>Bacteroidia</taxon>
        <taxon>Bacteroidales</taxon>
        <taxon>Odoribacteraceae</taxon>
        <taxon>Butyricimonas</taxon>
    </lineage>
</organism>